<feature type="disulfide bond" evidence="6">
    <location>
        <begin position="31"/>
        <end position="65"/>
    </location>
</feature>
<keyword evidence="2 6" id="KW-1015">Disulfide bond</keyword>
<feature type="binding site" evidence="4">
    <location>
        <position position="465"/>
    </location>
    <ligand>
        <name>hydrogencarbonate</name>
        <dbReference type="ChEBI" id="CHEBI:17544"/>
        <label>1</label>
    </ligand>
</feature>
<dbReference type="GO" id="GO:0005769">
    <property type="term" value="C:early endosome"/>
    <property type="evidence" value="ECO:0007669"/>
    <property type="project" value="TreeGrafter"/>
</dbReference>
<feature type="disulfide bond" evidence="6">
    <location>
        <begin position="132"/>
        <end position="228"/>
    </location>
</feature>
<dbReference type="PANTHER" id="PTHR11485">
    <property type="entry name" value="TRANSFERRIN"/>
    <property type="match status" value="1"/>
</dbReference>
<feature type="chain" id="PRO_5033209899" description="Transferrin" evidence="7">
    <location>
        <begin position="25"/>
        <end position="710"/>
    </location>
</feature>
<reference evidence="10" key="2">
    <citation type="journal article" date="2018" name="Genome Res.">
        <title>The genomic architecture and molecular evolution of ant odorant receptors.</title>
        <authorList>
            <person name="McKenzie S.K."/>
            <person name="Kronauer D.J.C."/>
        </authorList>
    </citation>
    <scope>NUCLEOTIDE SEQUENCE [LARGE SCALE GENOMIC DNA]</scope>
    <source>
        <strain evidence="10">Clonal line C1</strain>
    </source>
</reference>
<keyword evidence="3" id="KW-0813">Transport</keyword>
<dbReference type="OrthoDB" id="8170333at2759"/>
<dbReference type="EMBL" id="KK107238">
    <property type="protein sequence ID" value="EZA54592.1"/>
    <property type="molecule type" value="Genomic_DNA"/>
</dbReference>
<dbReference type="Proteomes" id="UP000279307">
    <property type="component" value="Chromosome 7"/>
</dbReference>
<evidence type="ECO:0000313" key="9">
    <source>
        <dbReference type="EMBL" id="EZA54592.1"/>
    </source>
</evidence>
<keyword evidence="11" id="KW-1185">Reference proteome</keyword>
<dbReference type="CDD" id="cd13529">
    <property type="entry name" value="PBP2_transferrin"/>
    <property type="match status" value="1"/>
</dbReference>
<dbReference type="Gene3D" id="3.40.190.10">
    <property type="entry name" value="Periplasmic binding protein-like II"/>
    <property type="match status" value="3"/>
</dbReference>
<evidence type="ECO:0000256" key="3">
    <source>
        <dbReference type="PIRNR" id="PIRNR002549"/>
    </source>
</evidence>
<evidence type="ECO:0000256" key="7">
    <source>
        <dbReference type="SAM" id="SignalP"/>
    </source>
</evidence>
<dbReference type="EMBL" id="QOIP01000007">
    <property type="protein sequence ID" value="RLU20819.1"/>
    <property type="molecule type" value="Genomic_DNA"/>
</dbReference>
<keyword evidence="1" id="KW-0677">Repeat</keyword>
<name>A0A026WEV5_OOCBI</name>
<proteinExistence type="inferred from homology"/>
<organism evidence="9 11">
    <name type="scientific">Ooceraea biroi</name>
    <name type="common">Clonal raider ant</name>
    <name type="synonym">Cerapachys biroi</name>
    <dbReference type="NCBI Taxonomy" id="2015173"/>
    <lineage>
        <taxon>Eukaryota</taxon>
        <taxon>Metazoa</taxon>
        <taxon>Ecdysozoa</taxon>
        <taxon>Arthropoda</taxon>
        <taxon>Hexapoda</taxon>
        <taxon>Insecta</taxon>
        <taxon>Pterygota</taxon>
        <taxon>Neoptera</taxon>
        <taxon>Endopterygota</taxon>
        <taxon>Hymenoptera</taxon>
        <taxon>Apocrita</taxon>
        <taxon>Aculeata</taxon>
        <taxon>Formicoidea</taxon>
        <taxon>Formicidae</taxon>
        <taxon>Dorylinae</taxon>
        <taxon>Ooceraea</taxon>
    </lineage>
</organism>
<dbReference type="PIRSF" id="PIRSF002549">
    <property type="entry name" value="Transferrin"/>
    <property type="match status" value="1"/>
</dbReference>
<dbReference type="Proteomes" id="UP000053097">
    <property type="component" value="Unassembled WGS sequence"/>
</dbReference>
<dbReference type="GO" id="GO:0055037">
    <property type="term" value="C:recycling endosome"/>
    <property type="evidence" value="ECO:0007669"/>
    <property type="project" value="TreeGrafter"/>
</dbReference>
<keyword evidence="7" id="KW-0732">Signal</keyword>
<evidence type="ECO:0000256" key="2">
    <source>
        <dbReference type="ARBA" id="ARBA00023157"/>
    </source>
</evidence>
<feature type="domain" description="Transferrin-like" evidence="8">
    <location>
        <begin position="28"/>
        <end position="349"/>
    </location>
</feature>
<feature type="disulfide bond" evidence="6">
    <location>
        <begin position="360"/>
        <end position="397"/>
    </location>
</feature>
<feature type="disulfide bond" evidence="6">
    <location>
        <begin position="263"/>
        <end position="277"/>
    </location>
</feature>
<comment type="similarity">
    <text evidence="3">Belongs to the transferrin family.</text>
</comment>
<dbReference type="Pfam" id="PF00405">
    <property type="entry name" value="Transferrin"/>
    <property type="match status" value="2"/>
</dbReference>
<feature type="signal peptide" evidence="7">
    <location>
        <begin position="1"/>
        <end position="24"/>
    </location>
</feature>
<feature type="binding site" evidence="4">
    <location>
        <position position="471"/>
    </location>
    <ligand>
        <name>hydrogencarbonate</name>
        <dbReference type="ChEBI" id="CHEBI:17544"/>
        <label>1</label>
    </ligand>
</feature>
<evidence type="ECO:0000313" key="10">
    <source>
        <dbReference type="EMBL" id="RLU20819.1"/>
    </source>
</evidence>
<evidence type="ECO:0000313" key="11">
    <source>
        <dbReference type="Proteomes" id="UP000053097"/>
    </source>
</evidence>
<evidence type="ECO:0000256" key="1">
    <source>
        <dbReference type="ARBA" id="ARBA00022737"/>
    </source>
</evidence>
<evidence type="ECO:0000259" key="8">
    <source>
        <dbReference type="PROSITE" id="PS51408"/>
    </source>
</evidence>
<dbReference type="GO" id="GO:0005886">
    <property type="term" value="C:plasma membrane"/>
    <property type="evidence" value="ECO:0007669"/>
    <property type="project" value="TreeGrafter"/>
</dbReference>
<dbReference type="SMART" id="SM00094">
    <property type="entry name" value="TR_FER"/>
    <property type="match status" value="1"/>
</dbReference>
<dbReference type="GO" id="GO:0006826">
    <property type="term" value="P:iron ion transport"/>
    <property type="evidence" value="ECO:0007669"/>
    <property type="project" value="UniProtKB-KW"/>
</dbReference>
<accession>A0A026WEV5</accession>
<evidence type="ECO:0000256" key="4">
    <source>
        <dbReference type="PIRSR" id="PIRSR002549-2"/>
    </source>
</evidence>
<reference evidence="9 11" key="1">
    <citation type="journal article" date="2014" name="Curr. Biol.">
        <title>The genome of the clonal raider ant Cerapachys biroi.</title>
        <authorList>
            <person name="Oxley P.R."/>
            <person name="Ji L."/>
            <person name="Fetter-Pruneda I."/>
            <person name="McKenzie S.K."/>
            <person name="Li C."/>
            <person name="Hu H."/>
            <person name="Zhang G."/>
            <person name="Kronauer D.J."/>
        </authorList>
    </citation>
    <scope>NUCLEOTIDE SEQUENCE [LARGE SCALE GENOMIC DNA]</scope>
</reference>
<evidence type="ECO:0000256" key="5">
    <source>
        <dbReference type="PIRSR" id="PIRSR002549-3"/>
    </source>
</evidence>
<reference evidence="10" key="3">
    <citation type="submission" date="2018-07" db="EMBL/GenBank/DDBJ databases">
        <authorList>
            <person name="Mckenzie S.K."/>
            <person name="Kronauer D.J.C."/>
        </authorList>
    </citation>
    <scope>NUCLEOTIDE SEQUENCE</scope>
    <source>
        <strain evidence="10">Clonal line C1</strain>
    </source>
</reference>
<keyword evidence="3" id="KW-0410">Iron transport</keyword>
<dbReference type="PROSITE" id="PS51408">
    <property type="entry name" value="TRANSFERRIN_LIKE_4"/>
    <property type="match status" value="2"/>
</dbReference>
<dbReference type="GO" id="GO:0005615">
    <property type="term" value="C:extracellular space"/>
    <property type="evidence" value="ECO:0007669"/>
    <property type="project" value="InterPro"/>
</dbReference>
<comment type="function">
    <text evidence="3">Transferrins are iron binding transport proteins which bind Fe(3+) ion in association with the binding of an anion, usually bicarbonate.</text>
</comment>
<feature type="binding site" evidence="5">
    <location>
        <position position="603"/>
    </location>
    <ligand>
        <name>Fe(3+)</name>
        <dbReference type="ChEBI" id="CHEBI:29034"/>
        <label>1</label>
    </ligand>
</feature>
<keyword evidence="3" id="KW-0406">Ion transport</keyword>
<sequence>MDFRTFCWFLFTLVAFHSFKTINAVNKSTLCVAETAQSARKIHKYCSKLTFSPIQCIMDVDRFGCLRQIIMDKADFTVMEPEDLIALRNYNTYNILITNELRFQPTEAQVEIVAIAHKNVQHMWNLKGKRLCYPGFDIGNDITKVFLTYFENFIIPKKCHPDKTLFENRVYALSDHFEMACIAGPWASDTAFDYKLKSKYRNLCGACSNPAGCYSNDKYYGWEGALICLTDNVGDVAWIRLDQAKLHFKKFQKADIDDYRFLCLDGTTRPLNFNEPCTWISRPWPVIVAKSQKAMKITQIMNTTSSLDWQMILLQLMENYYINPTSVGLDAPDDYLRRFPNFLSANIRSGCRPSREVRWCLTSDIEKRKCNWLRDVSIAYGVEPTISCVQVSSRALCLAAIRKQRADVFMALPEELLMARKMGLRTIVRATTNTRQEMNRIAAVVMKNSTFKILKDLKGARASFTGYKSVGWNVFTMWLKNELGENQDCSDARTIANFFKDSCVLGWHSKEFPSNLYSLCKQGAEQAGDDLSAFEYLTSGRVDVAFVNLKVVEKKTKVGEFDHEKIDYRNANQVSKYRVLGSTWMNKTPYLLAWIAHGSIVAHENITNLRRQEIYSMLLEMDKLFGKSIDGRAPAFSLYDSYDGNPGVIFPVGTRVLELYGHQTLYKYKENSYDQIVDNIVKQEACSAANVWIPHLLEVVPLCVIVIVLS</sequence>
<gene>
    <name evidence="10" type="ORF">DMN91_007433</name>
    <name evidence="9" type="ORF">X777_04876</name>
</gene>
<dbReference type="STRING" id="2015173.A0A026WEV5"/>
<dbReference type="PANTHER" id="PTHR11485:SF54">
    <property type="entry name" value="TRANSFERRIN"/>
    <property type="match status" value="1"/>
</dbReference>
<dbReference type="OMA" id="QHIKCSW"/>
<dbReference type="AlphaFoldDB" id="A0A026WEV5"/>
<dbReference type="SUPFAM" id="SSF53850">
    <property type="entry name" value="Periplasmic binding protein-like II"/>
    <property type="match status" value="2"/>
</dbReference>
<evidence type="ECO:0000256" key="6">
    <source>
        <dbReference type="PIRSR" id="PIRSR002549-4"/>
    </source>
</evidence>
<keyword evidence="3 5" id="KW-0408">Iron</keyword>
<keyword evidence="3 5" id="KW-0479">Metal-binding</keyword>
<feature type="disulfide bond" evidence="6">
    <location>
        <begin position="503"/>
        <end position="520"/>
    </location>
</feature>
<dbReference type="InterPro" id="IPR001156">
    <property type="entry name" value="Transferrin-like_dom"/>
</dbReference>
<feature type="disulfide bond" evidence="6">
    <location>
        <begin position="181"/>
        <end position="207"/>
    </location>
</feature>
<feature type="domain" description="Transferrin-like" evidence="8">
    <location>
        <begin position="357"/>
        <end position="682"/>
    </location>
</feature>
<dbReference type="GO" id="GO:0046872">
    <property type="term" value="F:metal ion binding"/>
    <property type="evidence" value="ECO:0007669"/>
    <property type="project" value="UniProtKB-KW"/>
</dbReference>
<dbReference type="PRINTS" id="PR00422">
    <property type="entry name" value="TRANSFERRIN"/>
</dbReference>
<feature type="disulfide bond" evidence="6">
    <location>
        <begin position="370"/>
        <end position="388"/>
    </location>
</feature>
<dbReference type="InterPro" id="IPR016357">
    <property type="entry name" value="Transferrin"/>
</dbReference>
<protein>
    <recommendedName>
        <fullName evidence="3">Transferrin</fullName>
    </recommendedName>
</protein>